<sequence length="525" mass="60766">MDCRESIQAPWTFHRPLIGGLNYENRLTQIFSVGRVGYRSYPMGCTVRTPSHEIDCFGIFVRIPLEGERILVVQGNRSRKDLKLVLAINMRKYLEKDRVMFLVHIVDKGANVKNIQNILIEWYHTEVFPKDLSGLPPTRIVEFRIDLGPKAEPVTKIEFITLVCTSALRKKERQIDAVCRPYLDKFMIIFIDDIPIYSRSKEEHKPHLDTLLRFLKDEKWTSRGHDSIWVIVDRIPIREDYKLDMFAEFFIKEIVSRITLKYEGKLHYIDSPFPNPFVVNATPEQVVAYQTLFAEEEKFALNVPSKSVVPSLHMIRDRGVKKKSLKKGKRKSKERKKVPPPSKKESGIRSTRILEKGIMVLDMGNRNRAKVEAIRSYFLNVPSGMELCLEQCNNSPSVTRGVIFVSCLRDVGFKLAFMHYGVSVSNDNMFYCNAFPRNGLCEIDMDGRTSHSLVRYYGYLIDLDVYDLGDHEEPETYREVMVGPKSDKSIEAMNAELQIMKDKEVWTCLIFHKATRLSACYTPKI</sequence>
<organism evidence="2">
    <name type="scientific">Tanacetum cinerariifolium</name>
    <name type="common">Dalmatian daisy</name>
    <name type="synonym">Chrysanthemum cinerariifolium</name>
    <dbReference type="NCBI Taxonomy" id="118510"/>
    <lineage>
        <taxon>Eukaryota</taxon>
        <taxon>Viridiplantae</taxon>
        <taxon>Streptophyta</taxon>
        <taxon>Embryophyta</taxon>
        <taxon>Tracheophyta</taxon>
        <taxon>Spermatophyta</taxon>
        <taxon>Magnoliopsida</taxon>
        <taxon>eudicotyledons</taxon>
        <taxon>Gunneridae</taxon>
        <taxon>Pentapetalae</taxon>
        <taxon>asterids</taxon>
        <taxon>campanulids</taxon>
        <taxon>Asterales</taxon>
        <taxon>Asteraceae</taxon>
        <taxon>Asteroideae</taxon>
        <taxon>Anthemideae</taxon>
        <taxon>Anthemidinae</taxon>
        <taxon>Tanacetum</taxon>
    </lineage>
</organism>
<dbReference type="PANTHER" id="PTHR24559:SF427">
    <property type="entry name" value="RNA-DIRECTED DNA POLYMERASE"/>
    <property type="match status" value="1"/>
</dbReference>
<dbReference type="InterPro" id="IPR043128">
    <property type="entry name" value="Rev_trsase/Diguanyl_cyclase"/>
</dbReference>
<dbReference type="Gene3D" id="3.30.70.270">
    <property type="match status" value="1"/>
</dbReference>
<feature type="region of interest" description="Disordered" evidence="1">
    <location>
        <begin position="319"/>
        <end position="347"/>
    </location>
</feature>
<feature type="compositionally biased region" description="Basic residues" evidence="1">
    <location>
        <begin position="319"/>
        <end position="338"/>
    </location>
</feature>
<dbReference type="InterPro" id="IPR043502">
    <property type="entry name" value="DNA/RNA_pol_sf"/>
</dbReference>
<comment type="caution">
    <text evidence="2">The sequence shown here is derived from an EMBL/GenBank/DDBJ whole genome shotgun (WGS) entry which is preliminary data.</text>
</comment>
<accession>A0A6L2KKW4</accession>
<evidence type="ECO:0000313" key="2">
    <source>
        <dbReference type="EMBL" id="GEU49410.1"/>
    </source>
</evidence>
<dbReference type="AlphaFoldDB" id="A0A6L2KKW4"/>
<proteinExistence type="predicted"/>
<dbReference type="EMBL" id="BKCJ010002560">
    <property type="protein sequence ID" value="GEU49410.1"/>
    <property type="molecule type" value="Genomic_DNA"/>
</dbReference>
<dbReference type="SUPFAM" id="SSF56672">
    <property type="entry name" value="DNA/RNA polymerases"/>
    <property type="match status" value="1"/>
</dbReference>
<dbReference type="PANTHER" id="PTHR24559">
    <property type="entry name" value="TRANSPOSON TY3-I GAG-POL POLYPROTEIN"/>
    <property type="match status" value="1"/>
</dbReference>
<name>A0A6L2KKW4_TANCI</name>
<evidence type="ECO:0008006" key="3">
    <source>
        <dbReference type="Google" id="ProtNLM"/>
    </source>
</evidence>
<reference evidence="2" key="1">
    <citation type="journal article" date="2019" name="Sci. Rep.">
        <title>Draft genome of Tanacetum cinerariifolium, the natural source of mosquito coil.</title>
        <authorList>
            <person name="Yamashiro T."/>
            <person name="Shiraishi A."/>
            <person name="Satake H."/>
            <person name="Nakayama K."/>
        </authorList>
    </citation>
    <scope>NUCLEOTIDE SEQUENCE</scope>
</reference>
<evidence type="ECO:0000256" key="1">
    <source>
        <dbReference type="SAM" id="MobiDB-lite"/>
    </source>
</evidence>
<gene>
    <name evidence="2" type="ORF">Tci_021388</name>
</gene>
<protein>
    <recommendedName>
        <fullName evidence="3">Reverse transcriptase domain-containing protein</fullName>
    </recommendedName>
</protein>
<dbReference type="InterPro" id="IPR053134">
    <property type="entry name" value="RNA-dir_DNA_polymerase"/>
</dbReference>